<dbReference type="EMBL" id="JALLBG020000262">
    <property type="protein sequence ID" value="KAL3757557.1"/>
    <property type="molecule type" value="Genomic_DNA"/>
</dbReference>
<feature type="region of interest" description="Disordered" evidence="2">
    <location>
        <begin position="75"/>
        <end position="101"/>
    </location>
</feature>
<name>A0ABD3M1K2_9STRA</name>
<dbReference type="AlphaFoldDB" id="A0ABD3M1K2"/>
<accession>A0ABD3M1K2</accession>
<proteinExistence type="predicted"/>
<keyword evidence="3" id="KW-0732">Signal</keyword>
<feature type="chain" id="PRO_5044802684" evidence="3">
    <location>
        <begin position="30"/>
        <end position="413"/>
    </location>
</feature>
<organism evidence="4 5">
    <name type="scientific">Discostella pseudostelligera</name>
    <dbReference type="NCBI Taxonomy" id="259834"/>
    <lineage>
        <taxon>Eukaryota</taxon>
        <taxon>Sar</taxon>
        <taxon>Stramenopiles</taxon>
        <taxon>Ochrophyta</taxon>
        <taxon>Bacillariophyta</taxon>
        <taxon>Coscinodiscophyceae</taxon>
        <taxon>Thalassiosirophycidae</taxon>
        <taxon>Stephanodiscales</taxon>
        <taxon>Stephanodiscaceae</taxon>
        <taxon>Discostella</taxon>
    </lineage>
</organism>
<evidence type="ECO:0000256" key="1">
    <source>
        <dbReference type="SAM" id="Coils"/>
    </source>
</evidence>
<reference evidence="4 5" key="1">
    <citation type="submission" date="2024-10" db="EMBL/GenBank/DDBJ databases">
        <title>Updated reference genomes for cyclostephanoid diatoms.</title>
        <authorList>
            <person name="Roberts W.R."/>
            <person name="Alverson A.J."/>
        </authorList>
    </citation>
    <scope>NUCLEOTIDE SEQUENCE [LARGE SCALE GENOMIC DNA]</scope>
    <source>
        <strain evidence="4 5">AJA232-27</strain>
    </source>
</reference>
<evidence type="ECO:0000313" key="4">
    <source>
        <dbReference type="EMBL" id="KAL3757557.1"/>
    </source>
</evidence>
<gene>
    <name evidence="4" type="ORF">ACHAWU_000516</name>
</gene>
<evidence type="ECO:0000256" key="2">
    <source>
        <dbReference type="SAM" id="MobiDB-lite"/>
    </source>
</evidence>
<dbReference type="Proteomes" id="UP001530293">
    <property type="component" value="Unassembled WGS sequence"/>
</dbReference>
<feature type="signal peptide" evidence="3">
    <location>
        <begin position="1"/>
        <end position="29"/>
    </location>
</feature>
<protein>
    <submittedName>
        <fullName evidence="4">Uncharacterized protein</fullName>
    </submittedName>
</protein>
<feature type="coiled-coil region" evidence="1">
    <location>
        <begin position="233"/>
        <end position="307"/>
    </location>
</feature>
<evidence type="ECO:0000313" key="5">
    <source>
        <dbReference type="Proteomes" id="UP001530293"/>
    </source>
</evidence>
<keyword evidence="5" id="KW-1185">Reference proteome</keyword>
<comment type="caution">
    <text evidence="4">The sequence shown here is derived from an EMBL/GenBank/DDBJ whole genome shotgun (WGS) entry which is preliminary data.</text>
</comment>
<keyword evidence="1" id="KW-0175">Coiled coil</keyword>
<evidence type="ECO:0000256" key="3">
    <source>
        <dbReference type="SAM" id="SignalP"/>
    </source>
</evidence>
<sequence>MTMKMMGYWLPPLLASAITMASALTVVTAFQSTSIQCPPSRQAHCQTPMVLMPSPTTATPSKTALCAWNRELNGSGGSGGSSLDGSGSRNNGGRRRQQRPLRAYTVADNIGKPSWFPFVNVKFPLPFADVASQFFGLEDSLFSFEGGGATGVATRPLMPNLELEEVATSTSSMAIDVNNNEVFLSELDVLTETFADLESSMEIRTQLYEKTIMSYEYKVTALEEKNLMLEAGLQKLTLALDKQEKQLLEMRQVKDVPTTNVVEVEKAFDVEFLLQVQENVQTLEDENANLRKRVRALELELSEAAFESRKVMPAPIVALASSSNLVSVMEASVSTPNAAKLLPKAPSVPVPPHILQQQLGQLHIQSDEYKLERSGVLHSVGRGLRSGMNKVGRALNLWNPAYNLMLWGELKSH</sequence>